<dbReference type="EMBL" id="SDMP01000010">
    <property type="protein sequence ID" value="RYR32390.1"/>
    <property type="molecule type" value="Genomic_DNA"/>
</dbReference>
<proteinExistence type="predicted"/>
<dbReference type="Proteomes" id="UP000289738">
    <property type="component" value="Chromosome A10"/>
</dbReference>
<organism evidence="1 2">
    <name type="scientific">Arachis hypogaea</name>
    <name type="common">Peanut</name>
    <dbReference type="NCBI Taxonomy" id="3818"/>
    <lineage>
        <taxon>Eukaryota</taxon>
        <taxon>Viridiplantae</taxon>
        <taxon>Streptophyta</taxon>
        <taxon>Embryophyta</taxon>
        <taxon>Tracheophyta</taxon>
        <taxon>Spermatophyta</taxon>
        <taxon>Magnoliopsida</taxon>
        <taxon>eudicotyledons</taxon>
        <taxon>Gunneridae</taxon>
        <taxon>Pentapetalae</taxon>
        <taxon>rosids</taxon>
        <taxon>fabids</taxon>
        <taxon>Fabales</taxon>
        <taxon>Fabaceae</taxon>
        <taxon>Papilionoideae</taxon>
        <taxon>50 kb inversion clade</taxon>
        <taxon>dalbergioids sensu lato</taxon>
        <taxon>Dalbergieae</taxon>
        <taxon>Pterocarpus clade</taxon>
        <taxon>Arachis</taxon>
    </lineage>
</organism>
<protein>
    <submittedName>
        <fullName evidence="1">Uncharacterized protein</fullName>
    </submittedName>
</protein>
<accession>A0A445B161</accession>
<reference evidence="1 2" key="1">
    <citation type="submission" date="2019-01" db="EMBL/GenBank/DDBJ databases">
        <title>Sequencing of cultivated peanut Arachis hypogaea provides insights into genome evolution and oil improvement.</title>
        <authorList>
            <person name="Chen X."/>
        </authorList>
    </citation>
    <scope>NUCLEOTIDE SEQUENCE [LARGE SCALE GENOMIC DNA]</scope>
    <source>
        <strain evidence="2">cv. Fuhuasheng</strain>
        <tissue evidence="1">Leaves</tissue>
    </source>
</reference>
<keyword evidence="2" id="KW-1185">Reference proteome</keyword>
<name>A0A445B161_ARAHY</name>
<gene>
    <name evidence="1" type="ORF">Ahy_A10g046968</name>
</gene>
<evidence type="ECO:0000313" key="1">
    <source>
        <dbReference type="EMBL" id="RYR32390.1"/>
    </source>
</evidence>
<comment type="caution">
    <text evidence="1">The sequence shown here is derived from an EMBL/GenBank/DDBJ whole genome shotgun (WGS) entry which is preliminary data.</text>
</comment>
<evidence type="ECO:0000313" key="2">
    <source>
        <dbReference type="Proteomes" id="UP000289738"/>
    </source>
</evidence>
<sequence length="9" mass="1031">MTLSRTLIP</sequence>